<dbReference type="EC" id="2.5.1.145" evidence="7"/>
<feature type="transmembrane region" description="Helical" evidence="7">
    <location>
        <begin position="110"/>
        <end position="128"/>
    </location>
</feature>
<dbReference type="InterPro" id="IPR001640">
    <property type="entry name" value="Lgt"/>
</dbReference>
<evidence type="ECO:0000313" key="9">
    <source>
        <dbReference type="Proteomes" id="UP000048949"/>
    </source>
</evidence>
<organism evidence="8 9">
    <name type="scientific">Nereida ignava</name>
    <dbReference type="NCBI Taxonomy" id="282199"/>
    <lineage>
        <taxon>Bacteria</taxon>
        <taxon>Pseudomonadati</taxon>
        <taxon>Pseudomonadota</taxon>
        <taxon>Alphaproteobacteria</taxon>
        <taxon>Rhodobacterales</taxon>
        <taxon>Roseobacteraceae</taxon>
        <taxon>Nereida</taxon>
    </lineage>
</organism>
<keyword evidence="4 7" id="KW-0812">Transmembrane</keyword>
<dbReference type="PANTHER" id="PTHR30589:SF0">
    <property type="entry name" value="PHOSPHATIDYLGLYCEROL--PROLIPOPROTEIN DIACYLGLYCERYL TRANSFERASE"/>
    <property type="match status" value="1"/>
</dbReference>
<dbReference type="GO" id="GO:0008961">
    <property type="term" value="F:phosphatidylglycerol-prolipoprotein diacylglyceryl transferase activity"/>
    <property type="evidence" value="ECO:0007669"/>
    <property type="project" value="UniProtKB-UniRule"/>
</dbReference>
<evidence type="ECO:0000256" key="3">
    <source>
        <dbReference type="ARBA" id="ARBA00022679"/>
    </source>
</evidence>
<feature type="transmembrane region" description="Helical" evidence="7">
    <location>
        <begin position="70"/>
        <end position="90"/>
    </location>
</feature>
<dbReference type="PANTHER" id="PTHR30589">
    <property type="entry name" value="PROLIPOPROTEIN DIACYLGLYCERYL TRANSFERASE"/>
    <property type="match status" value="1"/>
</dbReference>
<dbReference type="GO" id="GO:0005886">
    <property type="term" value="C:plasma membrane"/>
    <property type="evidence" value="ECO:0007669"/>
    <property type="project" value="UniProtKB-SubCell"/>
</dbReference>
<keyword evidence="8" id="KW-0328">Glycosyltransferase</keyword>
<keyword evidence="6 7" id="KW-0472">Membrane</keyword>
<evidence type="ECO:0000256" key="6">
    <source>
        <dbReference type="ARBA" id="ARBA00023136"/>
    </source>
</evidence>
<comment type="subcellular location">
    <subcellularLocation>
        <location evidence="7">Cell membrane</location>
        <topology evidence="7">Multi-pass membrane protein</topology>
    </subcellularLocation>
</comment>
<dbReference type="UniPathway" id="UPA00664"/>
<proteinExistence type="inferred from homology"/>
<sequence length="307" mass="33805">MIAAGLPFPDISPDIFSIEIGALTLTLRWYALAYIVGLLLGWRLCIELIRRTKYWPDQTPPMTSQQLESFLNWVIFGIILGGRLGFVLFYQPGYYLSQPLEILKIWQGGMSFHGGFLGVSIAAVVFAVRNQISIMSLADLLALSAPLGLFLGRLANFINAELWGRPTTLPWGVIFPGDAAQSCADIIGQCARHPSQIYEALLEGLLLGVALMILALRRKWLHSPGAITGVFLTGYGSARFLVEFFRQPDMQFVTLENPVGHALHFAVGGLTMGQILSLPMVLVGAVLIWVARSRRGPIYSGKQIEMD</sequence>
<feature type="binding site" evidence="7">
    <location>
        <position position="153"/>
    </location>
    <ligand>
        <name>a 1,2-diacyl-sn-glycero-3-phospho-(1'-sn-glycerol)</name>
        <dbReference type="ChEBI" id="CHEBI:64716"/>
    </ligand>
</feature>
<name>A0A0U1NJB5_9RHOB</name>
<reference evidence="8 9" key="1">
    <citation type="submission" date="2015-04" db="EMBL/GenBank/DDBJ databases">
        <authorList>
            <person name="Syromyatnikov M.Y."/>
            <person name="Popov V.N."/>
        </authorList>
    </citation>
    <scope>NUCLEOTIDE SEQUENCE [LARGE SCALE GENOMIC DNA]</scope>
    <source>
        <strain evidence="8 9">CECT 5292</strain>
    </source>
</reference>
<feature type="transmembrane region" description="Helical" evidence="7">
    <location>
        <begin position="262"/>
        <end position="290"/>
    </location>
</feature>
<dbReference type="PROSITE" id="PS01311">
    <property type="entry name" value="LGT"/>
    <property type="match status" value="1"/>
</dbReference>
<dbReference type="HAMAP" id="MF_01147">
    <property type="entry name" value="Lgt"/>
    <property type="match status" value="1"/>
</dbReference>
<dbReference type="EMBL" id="CVQV01000004">
    <property type="protein sequence ID" value="CRK74788.1"/>
    <property type="molecule type" value="Genomic_DNA"/>
</dbReference>
<accession>A0A0U1NJB5</accession>
<keyword evidence="3 7" id="KW-0808">Transferase</keyword>
<gene>
    <name evidence="8" type="primary">lgt_1</name>
    <name evidence="7" type="synonym">lgt</name>
    <name evidence="8" type="ORF">NIG5292_00825</name>
</gene>
<feature type="transmembrane region" description="Helical" evidence="7">
    <location>
        <begin position="223"/>
        <end position="242"/>
    </location>
</feature>
<keyword evidence="2 7" id="KW-1003">Cell membrane</keyword>
<evidence type="ECO:0000313" key="8">
    <source>
        <dbReference type="EMBL" id="CRK74788.1"/>
    </source>
</evidence>
<evidence type="ECO:0000256" key="2">
    <source>
        <dbReference type="ARBA" id="ARBA00022475"/>
    </source>
</evidence>
<evidence type="ECO:0000256" key="7">
    <source>
        <dbReference type="HAMAP-Rule" id="MF_01147"/>
    </source>
</evidence>
<dbReference type="STRING" id="282199.GCA_001049735_00825"/>
<evidence type="ECO:0000256" key="5">
    <source>
        <dbReference type="ARBA" id="ARBA00022989"/>
    </source>
</evidence>
<feature type="transmembrane region" description="Helical" evidence="7">
    <location>
        <begin position="29"/>
        <end position="49"/>
    </location>
</feature>
<keyword evidence="9" id="KW-1185">Reference proteome</keyword>
<comment type="similarity">
    <text evidence="1 7">Belongs to the Lgt family.</text>
</comment>
<comment type="catalytic activity">
    <reaction evidence="7">
        <text>L-cysteinyl-[prolipoprotein] + a 1,2-diacyl-sn-glycero-3-phospho-(1'-sn-glycerol) = an S-1,2-diacyl-sn-glyceryl-L-cysteinyl-[prolipoprotein] + sn-glycerol 1-phosphate + H(+)</text>
        <dbReference type="Rhea" id="RHEA:56712"/>
        <dbReference type="Rhea" id="RHEA-COMP:14679"/>
        <dbReference type="Rhea" id="RHEA-COMP:14680"/>
        <dbReference type="ChEBI" id="CHEBI:15378"/>
        <dbReference type="ChEBI" id="CHEBI:29950"/>
        <dbReference type="ChEBI" id="CHEBI:57685"/>
        <dbReference type="ChEBI" id="CHEBI:64716"/>
        <dbReference type="ChEBI" id="CHEBI:140658"/>
        <dbReference type="EC" id="2.5.1.145"/>
    </reaction>
</comment>
<dbReference type="AlphaFoldDB" id="A0A0U1NJB5"/>
<dbReference type="GO" id="GO:0042158">
    <property type="term" value="P:lipoprotein biosynthetic process"/>
    <property type="evidence" value="ECO:0007669"/>
    <property type="project" value="UniProtKB-UniRule"/>
</dbReference>
<comment type="function">
    <text evidence="7">Catalyzes the transfer of the diacylglyceryl group from phosphatidylglycerol to the sulfhydryl group of the N-terminal cysteine of a prolipoprotein, the first step in the formation of mature lipoproteins.</text>
</comment>
<keyword evidence="5 7" id="KW-1133">Transmembrane helix</keyword>
<evidence type="ECO:0000256" key="1">
    <source>
        <dbReference type="ARBA" id="ARBA00007150"/>
    </source>
</evidence>
<protein>
    <recommendedName>
        <fullName evidence="7">Phosphatidylglycerol--prolipoprotein diacylglyceryl transferase</fullName>
        <ecNumber evidence="7">2.5.1.145</ecNumber>
    </recommendedName>
</protein>
<comment type="pathway">
    <text evidence="7">Protein modification; lipoprotein biosynthesis (diacylglyceryl transfer).</text>
</comment>
<dbReference type="NCBIfam" id="TIGR00544">
    <property type="entry name" value="lgt"/>
    <property type="match status" value="1"/>
</dbReference>
<keyword evidence="8" id="KW-0449">Lipoprotein</keyword>
<dbReference type="Pfam" id="PF01790">
    <property type="entry name" value="LGT"/>
    <property type="match status" value="1"/>
</dbReference>
<dbReference type="RefSeq" id="WP_048598225.1">
    <property type="nucleotide sequence ID" value="NZ_CVPC01000004.1"/>
</dbReference>
<dbReference type="Proteomes" id="UP000048949">
    <property type="component" value="Unassembled WGS sequence"/>
</dbReference>
<evidence type="ECO:0000256" key="4">
    <source>
        <dbReference type="ARBA" id="ARBA00022692"/>
    </source>
</evidence>
<dbReference type="OrthoDB" id="871140at2"/>